<evidence type="ECO:0000313" key="2">
    <source>
        <dbReference type="Proteomes" id="UP001497680"/>
    </source>
</evidence>
<gene>
    <name evidence="1" type="ORF">F4821DRAFT_228804</name>
</gene>
<dbReference type="Proteomes" id="UP001497680">
    <property type="component" value="Unassembled WGS sequence"/>
</dbReference>
<dbReference type="EMBL" id="MU394290">
    <property type="protein sequence ID" value="KAI6090676.1"/>
    <property type="molecule type" value="Genomic_DNA"/>
</dbReference>
<organism evidence="1 2">
    <name type="scientific">Hypoxylon rubiginosum</name>
    <dbReference type="NCBI Taxonomy" id="110542"/>
    <lineage>
        <taxon>Eukaryota</taxon>
        <taxon>Fungi</taxon>
        <taxon>Dikarya</taxon>
        <taxon>Ascomycota</taxon>
        <taxon>Pezizomycotina</taxon>
        <taxon>Sordariomycetes</taxon>
        <taxon>Xylariomycetidae</taxon>
        <taxon>Xylariales</taxon>
        <taxon>Hypoxylaceae</taxon>
        <taxon>Hypoxylon</taxon>
    </lineage>
</organism>
<proteinExistence type="predicted"/>
<reference evidence="1 2" key="1">
    <citation type="journal article" date="2022" name="New Phytol.">
        <title>Ecological generalism drives hyperdiversity of secondary metabolite gene clusters in xylarialean endophytes.</title>
        <authorList>
            <person name="Franco M.E.E."/>
            <person name="Wisecaver J.H."/>
            <person name="Arnold A.E."/>
            <person name="Ju Y.M."/>
            <person name="Slot J.C."/>
            <person name="Ahrendt S."/>
            <person name="Moore L.P."/>
            <person name="Eastman K.E."/>
            <person name="Scott K."/>
            <person name="Konkel Z."/>
            <person name="Mondo S.J."/>
            <person name="Kuo A."/>
            <person name="Hayes R.D."/>
            <person name="Haridas S."/>
            <person name="Andreopoulos B."/>
            <person name="Riley R."/>
            <person name="LaButti K."/>
            <person name="Pangilinan J."/>
            <person name="Lipzen A."/>
            <person name="Amirebrahimi M."/>
            <person name="Yan J."/>
            <person name="Adam C."/>
            <person name="Keymanesh K."/>
            <person name="Ng V."/>
            <person name="Louie K."/>
            <person name="Northen T."/>
            <person name="Drula E."/>
            <person name="Henrissat B."/>
            <person name="Hsieh H.M."/>
            <person name="Youens-Clark K."/>
            <person name="Lutzoni F."/>
            <person name="Miadlikowska J."/>
            <person name="Eastwood D.C."/>
            <person name="Hamelin R.C."/>
            <person name="Grigoriev I.V."/>
            <person name="U'Ren J.M."/>
        </authorList>
    </citation>
    <scope>NUCLEOTIDE SEQUENCE [LARGE SCALE GENOMIC DNA]</scope>
    <source>
        <strain evidence="1 2">ER1909</strain>
    </source>
</reference>
<protein>
    <submittedName>
        <fullName evidence="1">Uncharacterized protein</fullName>
    </submittedName>
</protein>
<accession>A0ACC0DD35</accession>
<comment type="caution">
    <text evidence="1">The sequence shown here is derived from an EMBL/GenBank/DDBJ whole genome shotgun (WGS) entry which is preliminary data.</text>
</comment>
<keyword evidence="2" id="KW-1185">Reference proteome</keyword>
<evidence type="ECO:0000313" key="1">
    <source>
        <dbReference type="EMBL" id="KAI6090676.1"/>
    </source>
</evidence>
<sequence length="213" mass="23826">MPMAVGEPEPKETNLHEIPPFLELLEDIPFRTNRSNSLPPSFSSSSGIDTPTDTTVMSDSTNHLHSPISQKAESMETPPYAGNTYAIRELKSGRLVTLINGNLRLENCTGEQGGWHWHCEEKQGWLGFRSPVSGTYMGHDTEGNFWANYGHHLGHEYFCARRHPNGGYVLLMRQEDELRKMTVDDSSCKLVMTTGEGTLWDFEKVNDGGRPGS</sequence>
<name>A0ACC0DD35_9PEZI</name>